<organism evidence="4 5">
    <name type="scientific">Vibrio qingdaonensis</name>
    <dbReference type="NCBI Taxonomy" id="2829491"/>
    <lineage>
        <taxon>Bacteria</taxon>
        <taxon>Pseudomonadati</taxon>
        <taxon>Pseudomonadota</taxon>
        <taxon>Gammaproteobacteria</taxon>
        <taxon>Vibrionales</taxon>
        <taxon>Vibrionaceae</taxon>
        <taxon>Vibrio</taxon>
    </lineage>
</organism>
<name>A0A9X3CPC4_9VIBR</name>
<dbReference type="InterPro" id="IPR029045">
    <property type="entry name" value="ClpP/crotonase-like_dom_sf"/>
</dbReference>
<dbReference type="CDD" id="cd06558">
    <property type="entry name" value="crotonase-like"/>
    <property type="match status" value="1"/>
</dbReference>
<dbReference type="SUPFAM" id="SSF52096">
    <property type="entry name" value="ClpP/crotonase"/>
    <property type="match status" value="1"/>
</dbReference>
<dbReference type="Pfam" id="PF00378">
    <property type="entry name" value="ECH_1"/>
    <property type="match status" value="1"/>
</dbReference>
<keyword evidence="5" id="KW-1185">Reference proteome</keyword>
<dbReference type="PANTHER" id="PTHR43149:SF1">
    <property type="entry name" value="DELTA(3,5)-DELTA(2,4)-DIENOYL-COA ISOMERASE, MITOCHONDRIAL"/>
    <property type="match status" value="1"/>
</dbReference>
<dbReference type="Gene3D" id="3.90.226.10">
    <property type="entry name" value="2-enoyl-CoA Hydratase, Chain A, domain 1"/>
    <property type="match status" value="1"/>
</dbReference>
<dbReference type="EMBL" id="JAKRRY010000020">
    <property type="protein sequence ID" value="MCW8347252.1"/>
    <property type="molecule type" value="Genomic_DNA"/>
</dbReference>
<dbReference type="InterPro" id="IPR001753">
    <property type="entry name" value="Enoyl-CoA_hydra/iso"/>
</dbReference>
<dbReference type="InterPro" id="IPR045002">
    <property type="entry name" value="Ech1-like"/>
</dbReference>
<comment type="similarity">
    <text evidence="1 3">Belongs to the enoyl-CoA hydratase/isomerase family.</text>
</comment>
<dbReference type="PROSITE" id="PS00166">
    <property type="entry name" value="ENOYL_COA_HYDRATASE"/>
    <property type="match status" value="1"/>
</dbReference>
<dbReference type="PANTHER" id="PTHR43149">
    <property type="entry name" value="ENOYL-COA HYDRATASE"/>
    <property type="match status" value="1"/>
</dbReference>
<reference evidence="4" key="1">
    <citation type="submission" date="2022-02" db="EMBL/GenBank/DDBJ databases">
        <title>Vibrio sp. nov, a new bacterium isolated from seawater.</title>
        <authorList>
            <person name="Yuan Y."/>
        </authorList>
    </citation>
    <scope>NUCLEOTIDE SEQUENCE</scope>
    <source>
        <strain evidence="4">ZSDZ65</strain>
    </source>
</reference>
<sequence>MKSESIHDSSNEYNYRNIEVVRRDNVITVALNRPDKLNGVDMVMFDELIDISRRLKRDRQLRAVILTGNGDNFSSGLDFSAMMANKRFAAQLLVKVWPGSANRAQQVSANWRALSIPVIAVIEGYCWGAGLQIALGADFRICSPNANLSIMESKMGLTSDMAGSLGLREVMAKDQAMRISMCATQLDAARALELGLITEIHDTPMQAADDLCQELALKSPDVTAAIKHIYTRYWTAPAWKLLAYETYSQIRIMLGQNFKQAQKGLRNKTAASFKSRQKYW</sequence>
<proteinExistence type="inferred from homology"/>
<dbReference type="GO" id="GO:0016853">
    <property type="term" value="F:isomerase activity"/>
    <property type="evidence" value="ECO:0007669"/>
    <property type="project" value="UniProtKB-KW"/>
</dbReference>
<comment type="caution">
    <text evidence="4">The sequence shown here is derived from an EMBL/GenBank/DDBJ whole genome shotgun (WGS) entry which is preliminary data.</text>
</comment>
<protein>
    <submittedName>
        <fullName evidence="4">Crotonase/enoyl-CoA hydratase family protein</fullName>
    </submittedName>
</protein>
<dbReference type="InterPro" id="IPR018376">
    <property type="entry name" value="Enoyl-CoA_hyd/isom_CS"/>
</dbReference>
<gene>
    <name evidence="4" type="ORF">MD535_14695</name>
</gene>
<accession>A0A9X3CPC4</accession>
<dbReference type="NCBIfam" id="NF005699">
    <property type="entry name" value="PRK07509.1"/>
    <property type="match status" value="1"/>
</dbReference>
<evidence type="ECO:0000313" key="4">
    <source>
        <dbReference type="EMBL" id="MCW8347252.1"/>
    </source>
</evidence>
<dbReference type="AlphaFoldDB" id="A0A9X3CPC4"/>
<evidence type="ECO:0000256" key="2">
    <source>
        <dbReference type="ARBA" id="ARBA00023235"/>
    </source>
</evidence>
<evidence type="ECO:0000313" key="5">
    <source>
        <dbReference type="Proteomes" id="UP001155587"/>
    </source>
</evidence>
<evidence type="ECO:0000256" key="1">
    <source>
        <dbReference type="ARBA" id="ARBA00005254"/>
    </source>
</evidence>
<keyword evidence="2" id="KW-0413">Isomerase</keyword>
<dbReference type="RefSeq" id="WP_265675781.1">
    <property type="nucleotide sequence ID" value="NZ_JAKRRY010000020.1"/>
</dbReference>
<dbReference type="Proteomes" id="UP001155587">
    <property type="component" value="Unassembled WGS sequence"/>
</dbReference>
<evidence type="ECO:0000256" key="3">
    <source>
        <dbReference type="RuleBase" id="RU003707"/>
    </source>
</evidence>